<feature type="domain" description="FAD-binding" evidence="6">
    <location>
        <begin position="286"/>
        <end position="350"/>
    </location>
</feature>
<keyword evidence="2" id="KW-0285">Flavoprotein</keyword>
<dbReference type="InterPro" id="IPR002938">
    <property type="entry name" value="FAD-bd"/>
</dbReference>
<dbReference type="PANTHER" id="PTHR47356:SF2">
    <property type="entry name" value="FAD-BINDING DOMAIN-CONTAINING PROTEIN-RELATED"/>
    <property type="match status" value="1"/>
</dbReference>
<dbReference type="Proteomes" id="UP000325672">
    <property type="component" value="Unassembled WGS sequence"/>
</dbReference>
<dbReference type="GO" id="GO:0071949">
    <property type="term" value="F:FAD binding"/>
    <property type="evidence" value="ECO:0007669"/>
    <property type="project" value="InterPro"/>
</dbReference>
<keyword evidence="8" id="KW-1185">Reference proteome</keyword>
<dbReference type="PANTHER" id="PTHR47356">
    <property type="entry name" value="FAD-DEPENDENT MONOOXYGENASE ASQG-RELATED"/>
    <property type="match status" value="1"/>
</dbReference>
<reference evidence="7 8" key="1">
    <citation type="submission" date="2019-04" db="EMBL/GenBank/DDBJ databases">
        <title>Friends and foes A comparative genomics study of 23 Aspergillus species from section Flavi.</title>
        <authorList>
            <consortium name="DOE Joint Genome Institute"/>
            <person name="Kjaerbolling I."/>
            <person name="Vesth T."/>
            <person name="Frisvad J.C."/>
            <person name="Nybo J.L."/>
            <person name="Theobald S."/>
            <person name="Kildgaard S."/>
            <person name="Isbrandt T."/>
            <person name="Kuo A."/>
            <person name="Sato A."/>
            <person name="Lyhne E.K."/>
            <person name="Kogle M.E."/>
            <person name="Wiebenga A."/>
            <person name="Kun R.S."/>
            <person name="Lubbers R.J."/>
            <person name="Makela M.R."/>
            <person name="Barry K."/>
            <person name="Chovatia M."/>
            <person name="Clum A."/>
            <person name="Daum C."/>
            <person name="Haridas S."/>
            <person name="He G."/>
            <person name="LaButti K."/>
            <person name="Lipzen A."/>
            <person name="Mondo S."/>
            <person name="Riley R."/>
            <person name="Salamov A."/>
            <person name="Simmons B.A."/>
            <person name="Magnuson J.K."/>
            <person name="Henrissat B."/>
            <person name="Mortensen U.H."/>
            <person name="Larsen T.O."/>
            <person name="Devries R.P."/>
            <person name="Grigoriev I.V."/>
            <person name="Machida M."/>
            <person name="Baker S.E."/>
            <person name="Andersen M.R."/>
        </authorList>
    </citation>
    <scope>NUCLEOTIDE SEQUENCE [LARGE SCALE GENOMIC DNA]</scope>
    <source>
        <strain evidence="7 8">CBS 117625</strain>
    </source>
</reference>
<sequence>MCDNDRFKVIIVGGSIAGLTLAHCLHQAGIDHVVLEKNSDLSPQVGASIGIVPNGGRILDQLGLFDAVEKMTYPLRMATITYPDGFSFRSNYPKAVYERFGYPIAFLDRQKFLEILHKSYPDPINIHTNCRVTHIRRLDSHIEVVTISGQVYTGDLVVGADGVHSVVRAEMWKLADALGPGRVSQREKRSMKVEYACVFGISSPVPGLNLGDQVNAFHDGLTIITIHGKSGRVFWFVIKKLDNTYTYPDMVRFSSADAVRTCEQVAHFPLVNGATFGQVWENREVTSITALEENVFDTWHVDRIVCIGDSIHKMTPNIGQGANTAIEDAAVLTNLLYDRLSKNGQKKLLRPALEKLLHEFQSERFSRVNKIYQDSRFLVRLHARDGIIKSLLARYIVPYMTRLPVDLASKSIADSPIICFLPVPSRSGPGWLQWSRKKRRPSAWWILVFLVVVVSFVLHSPQLVIPEFWSNSLISGPVE</sequence>
<dbReference type="SUPFAM" id="SSF51905">
    <property type="entry name" value="FAD/NAD(P)-binding domain"/>
    <property type="match status" value="1"/>
</dbReference>
<organism evidence="7 8">
    <name type="scientific">Aspergillus pseudotamarii</name>
    <dbReference type="NCBI Taxonomy" id="132259"/>
    <lineage>
        <taxon>Eukaryota</taxon>
        <taxon>Fungi</taxon>
        <taxon>Dikarya</taxon>
        <taxon>Ascomycota</taxon>
        <taxon>Pezizomycotina</taxon>
        <taxon>Eurotiomycetes</taxon>
        <taxon>Eurotiomycetidae</taxon>
        <taxon>Eurotiales</taxon>
        <taxon>Aspergillaceae</taxon>
        <taxon>Aspergillus</taxon>
        <taxon>Aspergillus subgen. Circumdati</taxon>
    </lineage>
</organism>
<evidence type="ECO:0000256" key="3">
    <source>
        <dbReference type="ARBA" id="ARBA00022827"/>
    </source>
</evidence>
<dbReference type="OrthoDB" id="10029326at2759"/>
<protein>
    <recommendedName>
        <fullName evidence="6">FAD-binding domain-containing protein</fullName>
    </recommendedName>
</protein>
<evidence type="ECO:0000256" key="4">
    <source>
        <dbReference type="ARBA" id="ARBA00023002"/>
    </source>
</evidence>
<keyword evidence="3" id="KW-0274">FAD</keyword>
<dbReference type="AlphaFoldDB" id="A0A5N6T1H6"/>
<evidence type="ECO:0000256" key="2">
    <source>
        <dbReference type="ARBA" id="ARBA00022630"/>
    </source>
</evidence>
<comment type="similarity">
    <text evidence="1">Belongs to the paxM FAD-dependent monooxygenase family.</text>
</comment>
<evidence type="ECO:0000256" key="5">
    <source>
        <dbReference type="SAM" id="Phobius"/>
    </source>
</evidence>
<dbReference type="GO" id="GO:0004497">
    <property type="term" value="F:monooxygenase activity"/>
    <property type="evidence" value="ECO:0007669"/>
    <property type="project" value="InterPro"/>
</dbReference>
<keyword evidence="5" id="KW-1133">Transmembrane helix</keyword>
<accession>A0A5N6T1H6</accession>
<feature type="transmembrane region" description="Helical" evidence="5">
    <location>
        <begin position="443"/>
        <end position="465"/>
    </location>
</feature>
<dbReference type="GeneID" id="43645844"/>
<keyword evidence="4" id="KW-0560">Oxidoreductase</keyword>
<gene>
    <name evidence="7" type="ORF">BDV38DRAFT_291014</name>
</gene>
<evidence type="ECO:0000259" key="6">
    <source>
        <dbReference type="Pfam" id="PF01494"/>
    </source>
</evidence>
<keyword evidence="5" id="KW-0472">Membrane</keyword>
<evidence type="ECO:0000256" key="1">
    <source>
        <dbReference type="ARBA" id="ARBA00007992"/>
    </source>
</evidence>
<dbReference type="PRINTS" id="PR00420">
    <property type="entry name" value="RNGMNOXGNASE"/>
</dbReference>
<dbReference type="InterPro" id="IPR036188">
    <property type="entry name" value="FAD/NAD-bd_sf"/>
</dbReference>
<dbReference type="Pfam" id="PF01494">
    <property type="entry name" value="FAD_binding_3"/>
    <property type="match status" value="2"/>
</dbReference>
<evidence type="ECO:0000313" key="8">
    <source>
        <dbReference type="Proteomes" id="UP000325672"/>
    </source>
</evidence>
<proteinExistence type="inferred from homology"/>
<name>A0A5N6T1H6_ASPPS</name>
<dbReference type="Gene3D" id="3.50.50.60">
    <property type="entry name" value="FAD/NAD(P)-binding domain"/>
    <property type="match status" value="1"/>
</dbReference>
<feature type="domain" description="FAD-binding" evidence="6">
    <location>
        <begin position="7"/>
        <end position="170"/>
    </location>
</feature>
<dbReference type="InterPro" id="IPR050562">
    <property type="entry name" value="FAD_mOase_fung"/>
</dbReference>
<evidence type="ECO:0000313" key="7">
    <source>
        <dbReference type="EMBL" id="KAE8139734.1"/>
    </source>
</evidence>
<dbReference type="RefSeq" id="XP_031915797.1">
    <property type="nucleotide sequence ID" value="XM_032061634.1"/>
</dbReference>
<keyword evidence="5" id="KW-0812">Transmembrane</keyword>
<dbReference type="EMBL" id="ML743564">
    <property type="protein sequence ID" value="KAE8139734.1"/>
    <property type="molecule type" value="Genomic_DNA"/>
</dbReference>